<dbReference type="PANTHER" id="PTHR32305">
    <property type="match status" value="1"/>
</dbReference>
<dbReference type="STRING" id="1122198.SAMN02745729_1451"/>
<dbReference type="RefSeq" id="WP_217633070.1">
    <property type="nucleotide sequence ID" value="NZ_FNRJ01000045.1"/>
</dbReference>
<dbReference type="InterPro" id="IPR050708">
    <property type="entry name" value="T6SS_VgrG/RHS"/>
</dbReference>
<reference evidence="2" key="1">
    <citation type="submission" date="2016-10" db="EMBL/GenBank/DDBJ databases">
        <authorList>
            <person name="Varghese N."/>
            <person name="Submissions S."/>
        </authorList>
    </citation>
    <scope>NUCLEOTIDE SEQUENCE [LARGE SCALE GENOMIC DNA]</scope>
    <source>
        <strain evidence="2">DSM 11526</strain>
    </source>
</reference>
<dbReference type="NCBIfam" id="TIGR03696">
    <property type="entry name" value="Rhs_assc_core"/>
    <property type="match status" value="1"/>
</dbReference>
<organism evidence="1 2">
    <name type="scientific">Marinobacterium iners DSM 11526</name>
    <dbReference type="NCBI Taxonomy" id="1122198"/>
    <lineage>
        <taxon>Bacteria</taxon>
        <taxon>Pseudomonadati</taxon>
        <taxon>Pseudomonadota</taxon>
        <taxon>Gammaproteobacteria</taxon>
        <taxon>Oceanospirillales</taxon>
        <taxon>Oceanospirillaceae</taxon>
        <taxon>Marinobacterium</taxon>
    </lineage>
</organism>
<sequence>QATVASGSILTFNLRFPGQYFDSETGLHYNYYRDYDPSTGRYIQSDPIGLGGGLNTYAYVYNNPIMFYDPYGLWAWGDPLPQGVVDFSAGFGDTISFGATDWVRNQMGTNSALNKCSGAYSGGEWAGIAYGFAAGGAAGWRAAGSKAAGKEFSHWIPNRMSGPRSIWNGNYVSTRTHALSDPFRYRFMPRSWKSNNPIWPAWRRQLTRLPNWAKGSGIGGGAAGGSAANGGD</sequence>
<keyword evidence="2" id="KW-1185">Reference proteome</keyword>
<dbReference type="EMBL" id="FNRJ01000045">
    <property type="protein sequence ID" value="SEB19291.1"/>
    <property type="molecule type" value="Genomic_DNA"/>
</dbReference>
<feature type="non-terminal residue" evidence="1">
    <location>
        <position position="1"/>
    </location>
</feature>
<protein>
    <submittedName>
        <fullName evidence="1">RHS repeat-associated core domain-containing protein</fullName>
    </submittedName>
</protein>
<dbReference type="PRINTS" id="PR00394">
    <property type="entry name" value="RHSPROTEIN"/>
</dbReference>
<dbReference type="PANTHER" id="PTHR32305:SF15">
    <property type="entry name" value="PROTEIN RHSA-RELATED"/>
    <property type="match status" value="1"/>
</dbReference>
<dbReference type="AlphaFoldDB" id="A0A1H4HCI3"/>
<dbReference type="Proteomes" id="UP000242469">
    <property type="component" value="Unassembled WGS sequence"/>
</dbReference>
<proteinExistence type="predicted"/>
<dbReference type="InterPro" id="IPR022385">
    <property type="entry name" value="Rhs_assc_core"/>
</dbReference>
<name>A0A1H4HCI3_9GAMM</name>
<evidence type="ECO:0000313" key="1">
    <source>
        <dbReference type="EMBL" id="SEB19291.1"/>
    </source>
</evidence>
<evidence type="ECO:0000313" key="2">
    <source>
        <dbReference type="Proteomes" id="UP000242469"/>
    </source>
</evidence>
<gene>
    <name evidence="1" type="ORF">SAMN02745729_1451</name>
</gene>
<accession>A0A1H4HCI3</accession>
<dbReference type="Gene3D" id="2.180.10.10">
    <property type="entry name" value="RHS repeat-associated core"/>
    <property type="match status" value="1"/>
</dbReference>